<evidence type="ECO:0000259" key="1">
    <source>
        <dbReference type="PROSITE" id="PS50097"/>
    </source>
</evidence>
<reference evidence="2 3" key="1">
    <citation type="journal article" date="2019" name="Sci. Rep.">
        <title>Nanopore sequencing improves the draft genome of the human pathogenic amoeba Naegleria fowleri.</title>
        <authorList>
            <person name="Liechti N."/>
            <person name="Schurch N."/>
            <person name="Bruggmann R."/>
            <person name="Wittwer M."/>
        </authorList>
    </citation>
    <scope>NUCLEOTIDE SEQUENCE [LARGE SCALE GENOMIC DNA]</scope>
    <source>
        <strain evidence="2 3">ATCC 30894</strain>
    </source>
</reference>
<dbReference type="VEuPathDB" id="AmoebaDB:FDP41_004892"/>
<sequence length="333" mass="37986">MTQTTSSQELTYKDVHHQPLLALFNNSHYSDFSIFFPNRMERVYVWRGILATCSEYFSTMFQSSEHFTENVNSEMIVNDPEEEDSLYKLIRFFYSGSLSYTLIDEALQLLLISQKYMIHGNVQNHLKTNIENNINVTNCFHIFCQLALLDSNPNEDSFVHSIRSVCVLEMARNFSTILREHIADLLTLSPSIMLVMMRDFSRLCHPKTMKIASSMIKSSSTSTAPLEGGHASADTMTVMHDTMIPPSSPSTSSSSYTRRKIEKISPLRRNGRFSASSPNLNANHSCNPLGFVVKCDGKQFLRFLMDWMIMDVEGRKDVMTEIKALESTLSYSQ</sequence>
<protein>
    <recommendedName>
        <fullName evidence="1">BTB domain-containing protein</fullName>
    </recommendedName>
</protein>
<dbReference type="PANTHER" id="PTHR24410">
    <property type="entry name" value="HL07962P-RELATED"/>
    <property type="match status" value="1"/>
</dbReference>
<dbReference type="Pfam" id="PF00651">
    <property type="entry name" value="BTB"/>
    <property type="match status" value="1"/>
</dbReference>
<proteinExistence type="predicted"/>
<dbReference type="OrthoDB" id="684045at2759"/>
<dbReference type="InterPro" id="IPR051481">
    <property type="entry name" value="BTB-POZ/Galectin-3-binding"/>
</dbReference>
<accession>A0A6A5BH41</accession>
<dbReference type="RefSeq" id="XP_044560930.1">
    <property type="nucleotide sequence ID" value="XM_044708356.1"/>
</dbReference>
<dbReference type="PROSITE" id="PS50097">
    <property type="entry name" value="BTB"/>
    <property type="match status" value="1"/>
</dbReference>
<gene>
    <name evidence="2" type="ORF">FDP41_004892</name>
</gene>
<keyword evidence="3" id="KW-1185">Reference proteome</keyword>
<dbReference type="EMBL" id="VFQX01000041">
    <property type="protein sequence ID" value="KAF0976217.1"/>
    <property type="molecule type" value="Genomic_DNA"/>
</dbReference>
<dbReference type="VEuPathDB" id="AmoebaDB:NF0118460"/>
<dbReference type="Gene3D" id="3.30.710.10">
    <property type="entry name" value="Potassium Channel Kv1.1, Chain A"/>
    <property type="match status" value="1"/>
</dbReference>
<dbReference type="CDD" id="cd18186">
    <property type="entry name" value="BTB_POZ_ZBTB_KLHL-like"/>
    <property type="match status" value="1"/>
</dbReference>
<dbReference type="SUPFAM" id="SSF54695">
    <property type="entry name" value="POZ domain"/>
    <property type="match status" value="1"/>
</dbReference>
<comment type="caution">
    <text evidence="2">The sequence shown here is derived from an EMBL/GenBank/DDBJ whole genome shotgun (WGS) entry which is preliminary data.</text>
</comment>
<name>A0A6A5BH41_NAEFO</name>
<dbReference type="AlphaFoldDB" id="A0A6A5BH41"/>
<evidence type="ECO:0000313" key="2">
    <source>
        <dbReference type="EMBL" id="KAF0976217.1"/>
    </source>
</evidence>
<dbReference type="InterPro" id="IPR000210">
    <property type="entry name" value="BTB/POZ_dom"/>
</dbReference>
<feature type="domain" description="BTB" evidence="1">
    <location>
        <begin position="30"/>
        <end position="102"/>
    </location>
</feature>
<dbReference type="PANTHER" id="PTHR24410:SF23">
    <property type="entry name" value="BTB DOMAIN-CONTAINING PROTEIN-RELATED"/>
    <property type="match status" value="1"/>
</dbReference>
<dbReference type="SMART" id="SM00225">
    <property type="entry name" value="BTB"/>
    <property type="match status" value="1"/>
</dbReference>
<evidence type="ECO:0000313" key="3">
    <source>
        <dbReference type="Proteomes" id="UP000444721"/>
    </source>
</evidence>
<organism evidence="2 3">
    <name type="scientific">Naegleria fowleri</name>
    <name type="common">Brain eating amoeba</name>
    <dbReference type="NCBI Taxonomy" id="5763"/>
    <lineage>
        <taxon>Eukaryota</taxon>
        <taxon>Discoba</taxon>
        <taxon>Heterolobosea</taxon>
        <taxon>Tetramitia</taxon>
        <taxon>Eutetramitia</taxon>
        <taxon>Vahlkampfiidae</taxon>
        <taxon>Naegleria</taxon>
    </lineage>
</organism>
<dbReference type="Proteomes" id="UP000444721">
    <property type="component" value="Unassembled WGS sequence"/>
</dbReference>
<dbReference type="InterPro" id="IPR011333">
    <property type="entry name" value="SKP1/BTB/POZ_sf"/>
</dbReference>
<dbReference type="GeneID" id="68112110"/>
<dbReference type="VEuPathDB" id="AmoebaDB:NfTy_086060"/>